<evidence type="ECO:0000313" key="1">
    <source>
        <dbReference type="EMBL" id="AUG89509.1"/>
    </source>
</evidence>
<dbReference type="AlphaFoldDB" id="A0A3S6QB24"/>
<accession>A0A3S6QB24</accession>
<reference evidence="1" key="1">
    <citation type="submission" date="2017-09" db="EMBL/GenBank/DDBJ databases">
        <title>Plasmid of Klebsiella pneumoniae 11492.</title>
        <authorList>
            <person name="Chen F."/>
            <person name="Jia X."/>
            <person name="Ma G."/>
            <person name="Zhou D."/>
            <person name="Zhan Z."/>
            <person name="Shen D."/>
        </authorList>
    </citation>
    <scope>NUCLEOTIDE SEQUENCE</scope>
    <source>
        <strain evidence="1">11492</strain>
        <plasmid evidence="1">unnamed</plasmid>
    </source>
</reference>
<name>A0A3S6QB24_KLEPN</name>
<sequence length="41" mass="4682">MLSDLDDAINLSVKPPATAGQRQFIFIQRQKLQPLCIIEIR</sequence>
<protein>
    <submittedName>
        <fullName evidence="1">Uncharacterized protein</fullName>
    </submittedName>
</protein>
<proteinExistence type="predicted"/>
<dbReference type="EMBL" id="MF993442">
    <property type="protein sequence ID" value="AUG89509.1"/>
    <property type="molecule type" value="Genomic_DNA"/>
</dbReference>
<keyword evidence="1" id="KW-0614">Plasmid</keyword>
<organism evidence="1">
    <name type="scientific">Klebsiella pneumoniae</name>
    <dbReference type="NCBI Taxonomy" id="573"/>
    <lineage>
        <taxon>Bacteria</taxon>
        <taxon>Pseudomonadati</taxon>
        <taxon>Pseudomonadota</taxon>
        <taxon>Gammaproteobacteria</taxon>
        <taxon>Enterobacterales</taxon>
        <taxon>Enterobacteriaceae</taxon>
        <taxon>Klebsiella/Raoultella group</taxon>
        <taxon>Klebsiella</taxon>
        <taxon>Klebsiella pneumoniae complex</taxon>
    </lineage>
</organism>
<geneLocation type="plasmid" evidence="1">
    <name>unnamed</name>
</geneLocation>
<gene>
    <name evidence="1" type="ORF">CN549_0129</name>
</gene>